<dbReference type="InterPro" id="IPR014710">
    <property type="entry name" value="RmlC-like_jellyroll"/>
</dbReference>
<evidence type="ECO:0000259" key="2">
    <source>
        <dbReference type="PROSITE" id="PS51184"/>
    </source>
</evidence>
<protein>
    <recommendedName>
        <fullName evidence="2">JmjC domain-containing protein</fullName>
    </recommendedName>
</protein>
<name>A0A7S2Y860_9STRA</name>
<feature type="region of interest" description="Disordered" evidence="1">
    <location>
        <begin position="160"/>
        <end position="189"/>
    </location>
</feature>
<dbReference type="Gene3D" id="2.60.120.10">
    <property type="entry name" value="Jelly Rolls"/>
    <property type="match status" value="1"/>
</dbReference>
<dbReference type="PROSITE" id="PS51184">
    <property type="entry name" value="JMJC"/>
    <property type="match status" value="1"/>
</dbReference>
<evidence type="ECO:0000313" key="3">
    <source>
        <dbReference type="EMBL" id="CAD9958823.1"/>
    </source>
</evidence>
<dbReference type="AlphaFoldDB" id="A0A7S2Y860"/>
<dbReference type="SUPFAM" id="SSF51197">
    <property type="entry name" value="Clavaminate synthase-like"/>
    <property type="match status" value="1"/>
</dbReference>
<dbReference type="InterPro" id="IPR003347">
    <property type="entry name" value="JmjC_dom"/>
</dbReference>
<reference evidence="3" key="1">
    <citation type="submission" date="2021-01" db="EMBL/GenBank/DDBJ databases">
        <authorList>
            <person name="Corre E."/>
            <person name="Pelletier E."/>
            <person name="Niang G."/>
            <person name="Scheremetjew M."/>
            <person name="Finn R."/>
            <person name="Kale V."/>
            <person name="Holt S."/>
            <person name="Cochrane G."/>
            <person name="Meng A."/>
            <person name="Brown T."/>
            <person name="Cohen L."/>
        </authorList>
    </citation>
    <scope>NUCLEOTIDE SEQUENCE</scope>
    <source>
        <strain evidence="3">CCMP125</strain>
    </source>
</reference>
<sequence>MCALDWHRDSYETIQAYRRAEIPFVLQNHPTVMATTERWNTPLTSSTDQTKTEPYLVELLRNEPPQRNEYAKQSNHMPFWRILNPDEVDPHFVPPTQNVALTLPEWWQHAQHLEEALAHNQTTVTTSDHYYFRLAATLTHGPEPVHAFLYDELPMFHPSYHENDEKGDLDQEEDASTTTTHHHDPLFMVDPSQERGINCRFGMVGNVADNHFDPTRNWIVVLGGRRRYILSPPSQCRHLNLHPLGHVSARHSADDWSQTSTSKAAQDHLQHAQALQILLQPGDALYLPTSWFHFIVSLTTSFQCNARSGSTQTRGSKLQAIFEECGFPNLYV</sequence>
<feature type="compositionally biased region" description="Basic and acidic residues" evidence="1">
    <location>
        <begin position="160"/>
        <end position="169"/>
    </location>
</feature>
<dbReference type="SMART" id="SM00558">
    <property type="entry name" value="JmjC"/>
    <property type="match status" value="1"/>
</dbReference>
<gene>
    <name evidence="3" type="ORF">APAL1065_LOCUS8909</name>
</gene>
<accession>A0A7S2Y860</accession>
<dbReference type="Pfam" id="PF13621">
    <property type="entry name" value="Cupin_8"/>
    <property type="match status" value="1"/>
</dbReference>
<proteinExistence type="predicted"/>
<evidence type="ECO:0000256" key="1">
    <source>
        <dbReference type="SAM" id="MobiDB-lite"/>
    </source>
</evidence>
<organism evidence="3">
    <name type="scientific">Entomoneis paludosa</name>
    <dbReference type="NCBI Taxonomy" id="265537"/>
    <lineage>
        <taxon>Eukaryota</taxon>
        <taxon>Sar</taxon>
        <taxon>Stramenopiles</taxon>
        <taxon>Ochrophyta</taxon>
        <taxon>Bacillariophyta</taxon>
        <taxon>Bacillariophyceae</taxon>
        <taxon>Bacillariophycidae</taxon>
        <taxon>Entomoneidaceae</taxon>
        <taxon>Entomoneis</taxon>
    </lineage>
</organism>
<dbReference type="PANTHER" id="PTHR12461:SF98">
    <property type="entry name" value="CUPIN-LIKE DOMAIN-CONTAINING PROTEIN"/>
    <property type="match status" value="1"/>
</dbReference>
<dbReference type="PANTHER" id="PTHR12461">
    <property type="entry name" value="HYPOXIA-INDUCIBLE FACTOR 1 ALPHA INHIBITOR-RELATED"/>
    <property type="match status" value="1"/>
</dbReference>
<dbReference type="InterPro" id="IPR041667">
    <property type="entry name" value="Cupin_8"/>
</dbReference>
<dbReference type="EMBL" id="HBHT01013315">
    <property type="protein sequence ID" value="CAD9958823.1"/>
    <property type="molecule type" value="Transcribed_RNA"/>
</dbReference>
<feature type="domain" description="JmjC" evidence="2">
    <location>
        <begin position="166"/>
        <end position="323"/>
    </location>
</feature>